<reference evidence="1 2" key="1">
    <citation type="submission" date="2021-06" db="EMBL/GenBank/DDBJ databases">
        <authorList>
            <person name="Kallberg Y."/>
            <person name="Tangrot J."/>
            <person name="Rosling A."/>
        </authorList>
    </citation>
    <scope>NUCLEOTIDE SEQUENCE [LARGE SCALE GENOMIC DNA]</scope>
    <source>
        <strain evidence="1 2">120-4 pot B 10/14</strain>
    </source>
</reference>
<name>A0ABN7WYH4_GIGMA</name>
<proteinExistence type="predicted"/>
<keyword evidence="2" id="KW-1185">Reference proteome</keyword>
<accession>A0ABN7WYH4</accession>
<protein>
    <submittedName>
        <fullName evidence="1">7852_t:CDS:1</fullName>
    </submittedName>
</protein>
<gene>
    <name evidence="1" type="ORF">GMARGA_LOCUS36749</name>
</gene>
<feature type="non-terminal residue" evidence="1">
    <location>
        <position position="42"/>
    </location>
</feature>
<sequence length="42" mass="4673">MSQREEIEPFLPKYGINIDSNKTTLYKTGTDKQTLTVGAGIN</sequence>
<organism evidence="1 2">
    <name type="scientific">Gigaspora margarita</name>
    <dbReference type="NCBI Taxonomy" id="4874"/>
    <lineage>
        <taxon>Eukaryota</taxon>
        <taxon>Fungi</taxon>
        <taxon>Fungi incertae sedis</taxon>
        <taxon>Mucoromycota</taxon>
        <taxon>Glomeromycotina</taxon>
        <taxon>Glomeromycetes</taxon>
        <taxon>Diversisporales</taxon>
        <taxon>Gigasporaceae</taxon>
        <taxon>Gigaspora</taxon>
    </lineage>
</organism>
<evidence type="ECO:0000313" key="1">
    <source>
        <dbReference type="EMBL" id="CAG8843827.1"/>
    </source>
</evidence>
<comment type="caution">
    <text evidence="1">The sequence shown here is derived from an EMBL/GenBank/DDBJ whole genome shotgun (WGS) entry which is preliminary data.</text>
</comment>
<dbReference type="EMBL" id="CAJVQB010073710">
    <property type="protein sequence ID" value="CAG8843827.1"/>
    <property type="molecule type" value="Genomic_DNA"/>
</dbReference>
<evidence type="ECO:0000313" key="2">
    <source>
        <dbReference type="Proteomes" id="UP000789901"/>
    </source>
</evidence>
<dbReference type="Proteomes" id="UP000789901">
    <property type="component" value="Unassembled WGS sequence"/>
</dbReference>